<dbReference type="PANTHER" id="PTHR46481:SF10">
    <property type="entry name" value="ZINC FINGER BED DOMAIN-CONTAINING PROTEIN 39"/>
    <property type="match status" value="1"/>
</dbReference>
<dbReference type="EMBL" id="JAATIQ010000279">
    <property type="protein sequence ID" value="KAF4364877.1"/>
    <property type="molecule type" value="Genomic_DNA"/>
</dbReference>
<organism evidence="7 8">
    <name type="scientific">Cannabis sativa</name>
    <name type="common">Hemp</name>
    <name type="synonym">Marijuana</name>
    <dbReference type="NCBI Taxonomy" id="3483"/>
    <lineage>
        <taxon>Eukaryota</taxon>
        <taxon>Viridiplantae</taxon>
        <taxon>Streptophyta</taxon>
        <taxon>Embryophyta</taxon>
        <taxon>Tracheophyta</taxon>
        <taxon>Spermatophyta</taxon>
        <taxon>Magnoliopsida</taxon>
        <taxon>eudicotyledons</taxon>
        <taxon>Gunneridae</taxon>
        <taxon>Pentapetalae</taxon>
        <taxon>rosids</taxon>
        <taxon>fabids</taxon>
        <taxon>Rosales</taxon>
        <taxon>Cannabaceae</taxon>
        <taxon>Cannabis</taxon>
    </lineage>
</organism>
<evidence type="ECO:0000256" key="6">
    <source>
        <dbReference type="SAM" id="MobiDB-lite"/>
    </source>
</evidence>
<comment type="subcellular location">
    <subcellularLocation>
        <location evidence="1">Nucleus</location>
    </subcellularLocation>
</comment>
<evidence type="ECO:0000256" key="1">
    <source>
        <dbReference type="ARBA" id="ARBA00004123"/>
    </source>
</evidence>
<keyword evidence="3" id="KW-0863">Zinc-finger</keyword>
<keyword evidence="5" id="KW-0539">Nucleus</keyword>
<keyword evidence="2" id="KW-0479">Metal-binding</keyword>
<dbReference type="PANTHER" id="PTHR46481">
    <property type="entry name" value="ZINC FINGER BED DOMAIN-CONTAINING PROTEIN 4"/>
    <property type="match status" value="1"/>
</dbReference>
<evidence type="ECO:0000313" key="7">
    <source>
        <dbReference type="EMBL" id="KAF4364877.1"/>
    </source>
</evidence>
<name>A0A7J6F2D0_CANSA</name>
<gene>
    <name evidence="7" type="ORF">G4B88_025596</name>
</gene>
<evidence type="ECO:0000256" key="2">
    <source>
        <dbReference type="ARBA" id="ARBA00022723"/>
    </source>
</evidence>
<comment type="caution">
    <text evidence="7">The sequence shown here is derived from an EMBL/GenBank/DDBJ whole genome shotgun (WGS) entry which is preliminary data.</text>
</comment>
<reference evidence="7 8" key="1">
    <citation type="journal article" date="2020" name="bioRxiv">
        <title>Sequence and annotation of 42 cannabis genomes reveals extensive copy number variation in cannabinoid synthesis and pathogen resistance genes.</title>
        <authorList>
            <person name="Mckernan K.J."/>
            <person name="Helbert Y."/>
            <person name="Kane L.T."/>
            <person name="Ebling H."/>
            <person name="Zhang L."/>
            <person name="Liu B."/>
            <person name="Eaton Z."/>
            <person name="Mclaughlin S."/>
            <person name="Kingan S."/>
            <person name="Baybayan P."/>
            <person name="Concepcion G."/>
            <person name="Jordan M."/>
            <person name="Riva A."/>
            <person name="Barbazuk W."/>
            <person name="Harkins T."/>
        </authorList>
    </citation>
    <scope>NUCLEOTIDE SEQUENCE [LARGE SCALE GENOMIC DNA]</scope>
    <source>
        <strain evidence="8">cv. Jamaican Lion 4</strain>
        <tissue evidence="7">Leaf</tissue>
    </source>
</reference>
<feature type="non-terminal residue" evidence="7">
    <location>
        <position position="1"/>
    </location>
</feature>
<evidence type="ECO:0000256" key="5">
    <source>
        <dbReference type="ARBA" id="ARBA00023242"/>
    </source>
</evidence>
<sequence length="265" mass="30755">KIDMSDKGEHDKAIEPEMRQNEVESESDDNSDDIYSDEDDCHEFNAMKAISNVAKFVCSTEVDPRIVSSDSFTGFMKLLNPYFELDYAAVQTECVAIFLKEKSKIMEILGNFDGEISVSVREMGMTKSFVLVSLHFIDENWSLKNWNAFEEVEGITNKIRCLYNPKSEPLWYLTSSKLKDAIELWSMGEFSSENVTDYSDVPTVEEWNRVEQVCNIVESIYKVAYGIFHKQLLLSLLYVQQDIIEKFENFIKNFSKYNRRLSIIH</sequence>
<keyword evidence="8" id="KW-1185">Reference proteome</keyword>
<feature type="compositionally biased region" description="Acidic residues" evidence="6">
    <location>
        <begin position="23"/>
        <end position="36"/>
    </location>
</feature>
<protein>
    <submittedName>
        <fullName evidence="7">Uncharacterized protein</fullName>
    </submittedName>
</protein>
<dbReference type="GO" id="GO:0005634">
    <property type="term" value="C:nucleus"/>
    <property type="evidence" value="ECO:0007669"/>
    <property type="project" value="UniProtKB-SubCell"/>
</dbReference>
<evidence type="ECO:0000256" key="3">
    <source>
        <dbReference type="ARBA" id="ARBA00022771"/>
    </source>
</evidence>
<dbReference type="GO" id="GO:0008270">
    <property type="term" value="F:zinc ion binding"/>
    <property type="evidence" value="ECO:0007669"/>
    <property type="project" value="UniProtKB-KW"/>
</dbReference>
<dbReference type="InterPro" id="IPR052035">
    <property type="entry name" value="ZnF_BED_domain_contain"/>
</dbReference>
<evidence type="ECO:0000313" key="8">
    <source>
        <dbReference type="Proteomes" id="UP000583929"/>
    </source>
</evidence>
<accession>A0A7J6F2D0</accession>
<feature type="region of interest" description="Disordered" evidence="6">
    <location>
        <begin position="1"/>
        <end position="36"/>
    </location>
</feature>
<proteinExistence type="predicted"/>
<dbReference type="Proteomes" id="UP000583929">
    <property type="component" value="Unassembled WGS sequence"/>
</dbReference>
<evidence type="ECO:0000256" key="4">
    <source>
        <dbReference type="ARBA" id="ARBA00022833"/>
    </source>
</evidence>
<keyword evidence="4" id="KW-0862">Zinc</keyword>
<feature type="compositionally biased region" description="Basic and acidic residues" evidence="6">
    <location>
        <begin position="1"/>
        <end position="22"/>
    </location>
</feature>
<dbReference type="AlphaFoldDB" id="A0A7J6F2D0"/>